<dbReference type="Proteomes" id="UP001318401">
    <property type="component" value="Unassembled WGS sequence"/>
</dbReference>
<evidence type="ECO:0000313" key="1">
    <source>
        <dbReference type="EMBL" id="NPT30622.1"/>
    </source>
</evidence>
<dbReference type="EMBL" id="QDKN01000003">
    <property type="protein sequence ID" value="NPT30622.1"/>
    <property type="molecule type" value="Genomic_DNA"/>
</dbReference>
<sequence>MINRELQYEILQKMKNNYVNAEQSYTLKDINSSQDKDEILFNLKYLVGHGLLKNYSFGSFPPIGWINGSVPKDTRQERDTPIGGEITVKGIDFLENDGGLSAILGTVTVKLHADTIRDLIDAKITESNTIPEQEKPALREALKGMKEEGLKQLTTRLISYGLDQGAVTAQQLSQWINS</sequence>
<dbReference type="RefSeq" id="WP_171880205.1">
    <property type="nucleotide sequence ID" value="NZ_QDKN01000003.1"/>
</dbReference>
<evidence type="ECO:0000313" key="2">
    <source>
        <dbReference type="Proteomes" id="UP001318401"/>
    </source>
</evidence>
<gene>
    <name evidence="1" type="ORF">DDR56_08590</name>
</gene>
<organism evidence="1 2">
    <name type="scientific">Vreelandella venusta</name>
    <dbReference type="NCBI Taxonomy" id="44935"/>
    <lineage>
        <taxon>Bacteria</taxon>
        <taxon>Pseudomonadati</taxon>
        <taxon>Pseudomonadota</taxon>
        <taxon>Gammaproteobacteria</taxon>
        <taxon>Oceanospirillales</taxon>
        <taxon>Halomonadaceae</taxon>
        <taxon>Vreelandella</taxon>
    </lineage>
</organism>
<name>A0ABX2B9C5_9GAMM</name>
<protein>
    <submittedName>
        <fullName evidence="1">Uncharacterized protein</fullName>
    </submittedName>
</protein>
<comment type="caution">
    <text evidence="1">The sequence shown here is derived from an EMBL/GenBank/DDBJ whole genome shotgun (WGS) entry which is preliminary data.</text>
</comment>
<proteinExistence type="predicted"/>
<accession>A0ABX2B9C5</accession>
<reference evidence="1 2" key="1">
    <citation type="submission" date="2018-04" db="EMBL/GenBank/DDBJ databases">
        <authorList>
            <person name="Li G."/>
            <person name="Du W."/>
            <person name="Bai Y."/>
        </authorList>
    </citation>
    <scope>NUCLEOTIDE SEQUENCE [LARGE SCALE GENOMIC DNA]</scope>
    <source>
        <strain evidence="1 2">YYYZ-3</strain>
    </source>
</reference>
<keyword evidence="2" id="KW-1185">Reference proteome</keyword>